<evidence type="ECO:0000313" key="2">
    <source>
        <dbReference type="Proteomes" id="UP000255517"/>
    </source>
</evidence>
<dbReference type="Proteomes" id="UP000255517">
    <property type="component" value="Unassembled WGS sequence"/>
</dbReference>
<gene>
    <name evidence="1" type="ORF">NCTC13149_00629</name>
</gene>
<dbReference type="EMBL" id="UGSZ01000001">
    <property type="protein sequence ID" value="SUB56821.1"/>
    <property type="molecule type" value="Genomic_DNA"/>
</dbReference>
<dbReference type="STRING" id="1122949.GCA_000378725_00419"/>
<dbReference type="RefSeq" id="WP_019034374.1">
    <property type="nucleotide sequence ID" value="NZ_CAMUOS010000003.1"/>
</dbReference>
<name>A0A379C3Y6_9FIRM</name>
<proteinExistence type="predicted"/>
<dbReference type="OrthoDB" id="1700561at2"/>
<dbReference type="AlphaFoldDB" id="A0A379C3Y6"/>
<reference evidence="1 2" key="1">
    <citation type="submission" date="2018-06" db="EMBL/GenBank/DDBJ databases">
        <authorList>
            <consortium name="Pathogen Informatics"/>
            <person name="Doyle S."/>
        </authorList>
    </citation>
    <scope>NUCLEOTIDE SEQUENCE [LARGE SCALE GENOMIC DNA]</scope>
    <source>
        <strain evidence="1 2">NCTC13149</strain>
    </source>
</reference>
<evidence type="ECO:0000313" key="1">
    <source>
        <dbReference type="EMBL" id="SUB56821.1"/>
    </source>
</evidence>
<protein>
    <submittedName>
        <fullName evidence="1">Uncharacterized protein</fullName>
    </submittedName>
</protein>
<accession>A0A379C3Y6</accession>
<sequence>MFFFTYKNEILKASSIIEIKPLEFLLYVDDKNLILNSNQLSIADYKSLLSFCSDFDEDQITMEDYSYLDFCNCKIDKLSFIEILNIYRAIYKNSSTKAESFRQKLVESLKNLVYNYTNKGLKTDLKSFKEIVRRALETDILCEDYGIEPILKEYILFLKIKAYESMNLYELLSERDRFYDVMFGKTDIKDLGFPEVDYDTLIDRVMPALKILIHLKEDIYLLELFNIYRDYELQNPFIINKEQYNKRRRGDFSFSENALLFFNYEYFENLGISTNFFVDDINELYPWQFSYISDYLYSLVEKVINKVKEEDAFTYKLKTVERNHGNSPFIKFFLDYVKGIIKI</sequence>
<organism evidence="1 2">
    <name type="scientific">Peptoniphilus lacrimalis</name>
    <dbReference type="NCBI Taxonomy" id="33031"/>
    <lineage>
        <taxon>Bacteria</taxon>
        <taxon>Bacillati</taxon>
        <taxon>Bacillota</taxon>
        <taxon>Tissierellia</taxon>
        <taxon>Tissierellales</taxon>
        <taxon>Peptoniphilaceae</taxon>
        <taxon>Peptoniphilus</taxon>
    </lineage>
</organism>